<gene>
    <name evidence="1" type="ORF">H5410_001838</name>
</gene>
<dbReference type="Proteomes" id="UP000824120">
    <property type="component" value="Chromosome 1"/>
</dbReference>
<reference evidence="1 2" key="1">
    <citation type="submission" date="2020-09" db="EMBL/GenBank/DDBJ databases">
        <title>De no assembly of potato wild relative species, Solanum commersonii.</title>
        <authorList>
            <person name="Cho K."/>
        </authorList>
    </citation>
    <scope>NUCLEOTIDE SEQUENCE [LARGE SCALE GENOMIC DNA]</scope>
    <source>
        <strain evidence="1">LZ3.2</strain>
        <tissue evidence="1">Leaf</tissue>
    </source>
</reference>
<dbReference type="OrthoDB" id="1938625at2759"/>
<name>A0A9J6B0A1_SOLCO</name>
<dbReference type="PANTHER" id="PTHR33116">
    <property type="entry name" value="REVERSE TRANSCRIPTASE ZINC-BINDING DOMAIN-CONTAINING PROTEIN-RELATED-RELATED"/>
    <property type="match status" value="1"/>
</dbReference>
<dbReference type="EMBL" id="JACXVP010000001">
    <property type="protein sequence ID" value="KAG5630121.1"/>
    <property type="molecule type" value="Genomic_DNA"/>
</dbReference>
<proteinExistence type="predicted"/>
<accession>A0A9J6B0A1</accession>
<evidence type="ECO:0000313" key="1">
    <source>
        <dbReference type="EMBL" id="KAG5630121.1"/>
    </source>
</evidence>
<dbReference type="AlphaFoldDB" id="A0A9J6B0A1"/>
<sequence length="163" mass="18868">MSCSTIHAGVFTLSNEPTHECNRSDPSNVCKVFLGSTGSLKRKHWVAWEDMCIPKEEEGLGFRSLHAVNNALFAKLWWNFRTSTSLWSNYMGNKYCKKRHPTVSRSVGASHVWKKMVAIREEVEHEIWWQLKAGTSSFWFYNWTKQGALFYIEGESAGMRKLK</sequence>
<keyword evidence="2" id="KW-1185">Reference proteome</keyword>
<organism evidence="1 2">
    <name type="scientific">Solanum commersonii</name>
    <name type="common">Commerson's wild potato</name>
    <name type="synonym">Commerson's nightshade</name>
    <dbReference type="NCBI Taxonomy" id="4109"/>
    <lineage>
        <taxon>Eukaryota</taxon>
        <taxon>Viridiplantae</taxon>
        <taxon>Streptophyta</taxon>
        <taxon>Embryophyta</taxon>
        <taxon>Tracheophyta</taxon>
        <taxon>Spermatophyta</taxon>
        <taxon>Magnoliopsida</taxon>
        <taxon>eudicotyledons</taxon>
        <taxon>Gunneridae</taxon>
        <taxon>Pentapetalae</taxon>
        <taxon>asterids</taxon>
        <taxon>lamiids</taxon>
        <taxon>Solanales</taxon>
        <taxon>Solanaceae</taxon>
        <taxon>Solanoideae</taxon>
        <taxon>Solaneae</taxon>
        <taxon>Solanum</taxon>
    </lineage>
</organism>
<dbReference type="PANTHER" id="PTHR33116:SF67">
    <property type="entry name" value="REVERSE TRANSCRIPTASE"/>
    <property type="match status" value="1"/>
</dbReference>
<comment type="caution">
    <text evidence="1">The sequence shown here is derived from an EMBL/GenBank/DDBJ whole genome shotgun (WGS) entry which is preliminary data.</text>
</comment>
<protein>
    <submittedName>
        <fullName evidence="1">Uncharacterized protein</fullName>
    </submittedName>
</protein>
<evidence type="ECO:0000313" key="2">
    <source>
        <dbReference type="Proteomes" id="UP000824120"/>
    </source>
</evidence>